<dbReference type="GO" id="GO:0005730">
    <property type="term" value="C:nucleolus"/>
    <property type="evidence" value="ECO:0007669"/>
    <property type="project" value="TreeGrafter"/>
</dbReference>
<evidence type="ECO:0000256" key="12">
    <source>
        <dbReference type="RuleBase" id="RU366061"/>
    </source>
</evidence>
<reference evidence="16" key="1">
    <citation type="submission" date="2015-09" db="EMBL/GenBank/DDBJ databases">
        <authorList>
            <consortium name="Pathogen Informatics"/>
        </authorList>
    </citation>
    <scope>NUCLEOTIDE SEQUENCE [LARGE SCALE GENOMIC DNA]</scope>
    <source>
        <strain evidence="16">Lake Konstanz</strain>
    </source>
</reference>
<evidence type="ECO:0000313" key="15">
    <source>
        <dbReference type="EMBL" id="CUI14636.1"/>
    </source>
</evidence>
<keyword evidence="4 12" id="KW-0479">Metal-binding</keyword>
<proteinExistence type="inferred from homology"/>
<dbReference type="PROSITE" id="PS51184">
    <property type="entry name" value="JMJC"/>
    <property type="match status" value="1"/>
</dbReference>
<dbReference type="Pfam" id="PF08007">
    <property type="entry name" value="JmjC_2"/>
    <property type="match status" value="2"/>
</dbReference>
<dbReference type="GO" id="GO:0032453">
    <property type="term" value="F:histone H3K4 demethylase activity"/>
    <property type="evidence" value="ECO:0007669"/>
    <property type="project" value="TreeGrafter"/>
</dbReference>
<comment type="cofactor">
    <cofactor evidence="12">
        <name>Fe(2+)</name>
        <dbReference type="ChEBI" id="CHEBI:29033"/>
    </cofactor>
    <text evidence="12">Binds 1 Fe(2+) ion per subunit.</text>
</comment>
<dbReference type="InterPro" id="IPR039994">
    <property type="entry name" value="NO66-like"/>
</dbReference>
<keyword evidence="16" id="KW-1185">Reference proteome</keyword>
<evidence type="ECO:0000256" key="9">
    <source>
        <dbReference type="ARBA" id="ARBA00023015"/>
    </source>
</evidence>
<evidence type="ECO:0000256" key="8">
    <source>
        <dbReference type="ARBA" id="ARBA00023004"/>
    </source>
</evidence>
<dbReference type="GO" id="GO:0005506">
    <property type="term" value="F:iron ion binding"/>
    <property type="evidence" value="ECO:0007669"/>
    <property type="project" value="UniProtKB-UniRule"/>
</dbReference>
<keyword evidence="5" id="KW-0156">Chromatin regulator</keyword>
<evidence type="ECO:0000256" key="7">
    <source>
        <dbReference type="ARBA" id="ARBA00023002"/>
    </source>
</evidence>
<dbReference type="EC" id="1.14.11.-" evidence="12"/>
<keyword evidence="7 12" id="KW-0560">Oxidoreductase</keyword>
<evidence type="ECO:0000256" key="2">
    <source>
        <dbReference type="ARBA" id="ARBA00010309"/>
    </source>
</evidence>
<dbReference type="PANTHER" id="PTHR13096:SF8">
    <property type="entry name" value="RIBOSOMAL OXYGENASE 1"/>
    <property type="match status" value="1"/>
</dbReference>
<keyword evidence="3" id="KW-0678">Repressor</keyword>
<sequence length="597" mass="67082">MKGNKKRPRDGAGSETTHVPAAASTANTEKYDAFFQFLLGVTEREFFHTYFEKKPLHFKRSGPADFFRNTTPPLCSSPLQWSGDLMRRVCRDKSLMFTTDINIVKYKQDEKKRVPFQLSGRVDEPTLSACIKEGWSVRFLRPHEHSPSMAEFVSTIEEVFQCSSGVNSYWTPKGSQGFAPHYDDVDVFLLQLEGSKRWRLHEAPLPSDRLSRHSSEDYKPNEIGPAMITTTLRAGDVLYMPRGTVHQGDTYATDPQEDSLHVTFSAFQMHSMADMLLRITQFQIETLAANNVDWRLSFNWRDQSVGGCTRRRFPRTVSVGTAVRTTNLMRSVLPMITTTLRAGDVLYMPRGTVHQGDTYATDPQEDSLHVTFSAFQMHSMADMLLRITQFQIETLAANNVDWRRGVPRSWFRTLGAAYGRGFAEETGVCALHPQDASVRAANLKRIRTLVTELNDALQSAAAIDNGVDRYALDVLAKAQPPVATSGLNATVEYPTLTIDHCVKLASSNCLRLVMYVPEEAQVFHNGHNSRVCLETSLGHLRFEREFAAAVATLMSSFPTAVRVGDLPMPFEEEQDANDNRLLLVQSLLEARVLVVAK</sequence>
<dbReference type="InterPro" id="IPR003347">
    <property type="entry name" value="JmjC_dom"/>
</dbReference>
<dbReference type="Proteomes" id="UP000051952">
    <property type="component" value="Unassembled WGS sequence"/>
</dbReference>
<evidence type="ECO:0000256" key="13">
    <source>
        <dbReference type="SAM" id="MobiDB-lite"/>
    </source>
</evidence>
<dbReference type="EMBL" id="CYKH01001435">
    <property type="protein sequence ID" value="CUI14636.1"/>
    <property type="molecule type" value="Genomic_DNA"/>
</dbReference>
<dbReference type="Pfam" id="PF21233">
    <property type="entry name" value="WHD_RIOX1"/>
    <property type="match status" value="1"/>
</dbReference>
<feature type="region of interest" description="Disordered" evidence="13">
    <location>
        <begin position="1"/>
        <end position="22"/>
    </location>
</feature>
<feature type="domain" description="JmjC" evidence="14">
    <location>
        <begin position="135"/>
        <end position="283"/>
    </location>
</feature>
<evidence type="ECO:0000256" key="6">
    <source>
        <dbReference type="ARBA" id="ARBA00022964"/>
    </source>
</evidence>
<accession>A0A0S4KG50</accession>
<evidence type="ECO:0000256" key="1">
    <source>
        <dbReference type="ARBA" id="ARBA00004123"/>
    </source>
</evidence>
<name>A0A0S4KG50_BODSA</name>
<protein>
    <recommendedName>
        <fullName evidence="12">Bifunctional lysine-specific demethylase and histidyl-hydroxylase</fullName>
        <ecNumber evidence="12">1.14.11.-</ecNumber>
    </recommendedName>
</protein>
<evidence type="ECO:0000256" key="4">
    <source>
        <dbReference type="ARBA" id="ARBA00022723"/>
    </source>
</evidence>
<evidence type="ECO:0000256" key="3">
    <source>
        <dbReference type="ARBA" id="ARBA00022491"/>
    </source>
</evidence>
<evidence type="ECO:0000256" key="11">
    <source>
        <dbReference type="ARBA" id="ARBA00023242"/>
    </source>
</evidence>
<comment type="subcellular location">
    <subcellularLocation>
        <location evidence="1 12">Nucleus</location>
    </subcellularLocation>
</comment>
<keyword evidence="8 12" id="KW-0408">Iron</keyword>
<dbReference type="GO" id="GO:0051864">
    <property type="term" value="F:histone H3K36 demethylase activity"/>
    <property type="evidence" value="ECO:0007669"/>
    <property type="project" value="TreeGrafter"/>
</dbReference>
<keyword evidence="10 12" id="KW-0804">Transcription</keyword>
<dbReference type="AlphaFoldDB" id="A0A0S4KG50"/>
<dbReference type="SUPFAM" id="SSF51197">
    <property type="entry name" value="Clavaminate synthase-like"/>
    <property type="match status" value="2"/>
</dbReference>
<dbReference type="Gene3D" id="3.90.930.40">
    <property type="match status" value="1"/>
</dbReference>
<dbReference type="OrthoDB" id="425950at2759"/>
<comment type="similarity">
    <text evidence="2">Belongs to the ROX family. NO66 subfamily.</text>
</comment>
<keyword evidence="6 12" id="KW-0223">Dioxygenase</keyword>
<evidence type="ECO:0000256" key="10">
    <source>
        <dbReference type="ARBA" id="ARBA00023163"/>
    </source>
</evidence>
<organism evidence="15 16">
    <name type="scientific">Bodo saltans</name>
    <name type="common">Flagellated protozoan</name>
    <dbReference type="NCBI Taxonomy" id="75058"/>
    <lineage>
        <taxon>Eukaryota</taxon>
        <taxon>Discoba</taxon>
        <taxon>Euglenozoa</taxon>
        <taxon>Kinetoplastea</taxon>
        <taxon>Metakinetoplastina</taxon>
        <taxon>Eubodonida</taxon>
        <taxon>Bodonidae</taxon>
        <taxon>Bodo</taxon>
    </lineage>
</organism>
<keyword evidence="9 12" id="KW-0805">Transcription regulation</keyword>
<gene>
    <name evidence="15" type="ORF">BSAL_08530</name>
</gene>
<dbReference type="InterPro" id="IPR049043">
    <property type="entry name" value="WHD_RIOX1"/>
</dbReference>
<dbReference type="PANTHER" id="PTHR13096">
    <property type="entry name" value="MINA53 MYC INDUCED NUCLEAR ANTIGEN"/>
    <property type="match status" value="1"/>
</dbReference>
<keyword evidence="11 12" id="KW-0539">Nucleus</keyword>
<evidence type="ECO:0000256" key="5">
    <source>
        <dbReference type="ARBA" id="ARBA00022853"/>
    </source>
</evidence>
<dbReference type="Gene3D" id="2.60.120.650">
    <property type="entry name" value="Cupin"/>
    <property type="match status" value="2"/>
</dbReference>
<evidence type="ECO:0000313" key="16">
    <source>
        <dbReference type="Proteomes" id="UP000051952"/>
    </source>
</evidence>
<evidence type="ECO:0000259" key="14">
    <source>
        <dbReference type="PROSITE" id="PS51184"/>
    </source>
</evidence>
<comment type="function">
    <text evidence="12">Oxygenase that can act as both a histone lysine demethylase and a ribosomal histidine hydroxylase.</text>
</comment>